<dbReference type="EMBL" id="AGNL01047718">
    <property type="protein sequence ID" value="EJK46502.1"/>
    <property type="molecule type" value="Genomic_DNA"/>
</dbReference>
<dbReference type="AlphaFoldDB" id="K0RIJ7"/>
<evidence type="ECO:0000313" key="4">
    <source>
        <dbReference type="Proteomes" id="UP000266841"/>
    </source>
</evidence>
<sequence>PSPTQHPAAACVAPKPKAAGAAGGRGAKTQGQQDQEDKKTRRSREGTIRTWCDSSVKLGWACLSLARVTSQMPIEQVLQFVFSAVGVLPLEITWKKSGRLPLLRFPETNHQRRTPADEAVPASCDGENDPPQPLALLPGGDSGPPDPIPVQQQEQLALGDEEVEVHESALSIVEDDSYCAPIPIQQREQQIDDAKRKAKAEISTAIGARGRDERDSTTELVAAKERDEDLRPIAARSRVGESLGEVEEEEAPSMPTPRQRSGPSLCLADCDDNDPPVPIQQQVQLLALDDKAVKNKKKQEAKAGEQKSVMTFVDEEGSDRAPIPIHQQIHQFDDAKEKTTSEISPANGASGMGEEMEEDDVDLRPSDGSRAGASWGELEARVEVSSMPTLRNDAADARLAPKEEIPIYDGIVVPTVWTRLQTWASTVPTRLQTWVSTVWTRLQPWVEHVWSNWKPRELILVLVITLVVIGIVFVVHLLANHWN</sequence>
<feature type="region of interest" description="Disordered" evidence="1">
    <location>
        <begin position="1"/>
        <end position="46"/>
    </location>
</feature>
<organism evidence="3 4">
    <name type="scientific">Thalassiosira oceanica</name>
    <name type="common">Marine diatom</name>
    <dbReference type="NCBI Taxonomy" id="159749"/>
    <lineage>
        <taxon>Eukaryota</taxon>
        <taxon>Sar</taxon>
        <taxon>Stramenopiles</taxon>
        <taxon>Ochrophyta</taxon>
        <taxon>Bacillariophyta</taxon>
        <taxon>Coscinodiscophyceae</taxon>
        <taxon>Thalassiosirophycidae</taxon>
        <taxon>Thalassiosirales</taxon>
        <taxon>Thalassiosiraceae</taxon>
        <taxon>Thalassiosira</taxon>
    </lineage>
</organism>
<evidence type="ECO:0000256" key="1">
    <source>
        <dbReference type="SAM" id="MobiDB-lite"/>
    </source>
</evidence>
<feature type="region of interest" description="Disordered" evidence="1">
    <location>
        <begin position="206"/>
        <end position="277"/>
    </location>
</feature>
<feature type="transmembrane region" description="Helical" evidence="2">
    <location>
        <begin position="458"/>
        <end position="479"/>
    </location>
</feature>
<keyword evidence="2" id="KW-1133">Transmembrane helix</keyword>
<feature type="compositionally biased region" description="Low complexity" evidence="1">
    <location>
        <begin position="7"/>
        <end position="20"/>
    </location>
</feature>
<keyword evidence="2" id="KW-0812">Transmembrane</keyword>
<dbReference type="Proteomes" id="UP000266841">
    <property type="component" value="Unassembled WGS sequence"/>
</dbReference>
<feature type="compositionally biased region" description="Basic and acidic residues" evidence="1">
    <location>
        <begin position="209"/>
        <end position="231"/>
    </location>
</feature>
<keyword evidence="4" id="KW-1185">Reference proteome</keyword>
<name>K0RIJ7_THAOC</name>
<comment type="caution">
    <text evidence="3">The sequence shown here is derived from an EMBL/GenBank/DDBJ whole genome shotgun (WGS) entry which is preliminary data.</text>
</comment>
<feature type="region of interest" description="Disordered" evidence="1">
    <location>
        <begin position="332"/>
        <end position="364"/>
    </location>
</feature>
<feature type="compositionally biased region" description="Basic and acidic residues" evidence="1">
    <location>
        <begin position="35"/>
        <end position="46"/>
    </location>
</feature>
<protein>
    <submittedName>
        <fullName evidence="3">Uncharacterized protein</fullName>
    </submittedName>
</protein>
<dbReference type="eggNOG" id="ENOG502S6KT">
    <property type="taxonomic scope" value="Eukaryota"/>
</dbReference>
<accession>K0RIJ7</accession>
<feature type="non-terminal residue" evidence="3">
    <location>
        <position position="1"/>
    </location>
</feature>
<feature type="region of interest" description="Disordered" evidence="1">
    <location>
        <begin position="111"/>
        <end position="148"/>
    </location>
</feature>
<evidence type="ECO:0000256" key="2">
    <source>
        <dbReference type="SAM" id="Phobius"/>
    </source>
</evidence>
<gene>
    <name evidence="3" type="ORF">THAOC_34825</name>
</gene>
<proteinExistence type="predicted"/>
<keyword evidence="2" id="KW-0472">Membrane</keyword>
<evidence type="ECO:0000313" key="3">
    <source>
        <dbReference type="EMBL" id="EJK46502.1"/>
    </source>
</evidence>
<reference evidence="3 4" key="1">
    <citation type="journal article" date="2012" name="Genome Biol.">
        <title>Genome and low-iron response of an oceanic diatom adapted to chronic iron limitation.</title>
        <authorList>
            <person name="Lommer M."/>
            <person name="Specht M."/>
            <person name="Roy A.S."/>
            <person name="Kraemer L."/>
            <person name="Andreson R."/>
            <person name="Gutowska M.A."/>
            <person name="Wolf J."/>
            <person name="Bergner S.V."/>
            <person name="Schilhabel M.B."/>
            <person name="Klostermeier U.C."/>
            <person name="Beiko R.G."/>
            <person name="Rosenstiel P."/>
            <person name="Hippler M."/>
            <person name="Laroche J."/>
        </authorList>
    </citation>
    <scope>NUCLEOTIDE SEQUENCE [LARGE SCALE GENOMIC DNA]</scope>
    <source>
        <strain evidence="3 4">CCMP1005</strain>
    </source>
</reference>